<dbReference type="Gene3D" id="3.40.50.1390">
    <property type="entry name" value="Resolvase, N-terminal catalytic domain"/>
    <property type="match status" value="1"/>
</dbReference>
<evidence type="ECO:0000259" key="4">
    <source>
        <dbReference type="PROSITE" id="PS51737"/>
    </source>
</evidence>
<dbReference type="PROSITE" id="PS51736">
    <property type="entry name" value="RECOMBINASES_3"/>
    <property type="match status" value="1"/>
</dbReference>
<dbReference type="InterPro" id="IPR036162">
    <property type="entry name" value="Resolvase-like_N_sf"/>
</dbReference>
<keyword evidence="1" id="KW-0238">DNA-binding</keyword>
<dbReference type="Pfam" id="PF07508">
    <property type="entry name" value="Recombinase"/>
    <property type="match status" value="1"/>
</dbReference>
<dbReference type="Proteomes" id="UP000430146">
    <property type="component" value="Unassembled WGS sequence"/>
</dbReference>
<gene>
    <name evidence="5" type="ORF">AELLOGFF_05196</name>
</gene>
<dbReference type="PANTHER" id="PTHR30461">
    <property type="entry name" value="DNA-INVERTASE FROM LAMBDOID PROPHAGE"/>
    <property type="match status" value="1"/>
</dbReference>
<dbReference type="Pfam" id="PF00239">
    <property type="entry name" value="Resolvase"/>
    <property type="match status" value="1"/>
</dbReference>
<keyword evidence="2" id="KW-0233">DNA recombination</keyword>
<dbReference type="Pfam" id="PF13408">
    <property type="entry name" value="Zn_ribbon_recom"/>
    <property type="match status" value="1"/>
</dbReference>
<dbReference type="SMART" id="SM00857">
    <property type="entry name" value="Resolvase"/>
    <property type="match status" value="1"/>
</dbReference>
<dbReference type="GO" id="GO:0003677">
    <property type="term" value="F:DNA binding"/>
    <property type="evidence" value="ECO:0007669"/>
    <property type="project" value="UniProtKB-KW"/>
</dbReference>
<evidence type="ECO:0000256" key="1">
    <source>
        <dbReference type="ARBA" id="ARBA00023125"/>
    </source>
</evidence>
<dbReference type="Gene3D" id="3.90.1750.20">
    <property type="entry name" value="Putative Large Serine Recombinase, Chain B, Domain 2"/>
    <property type="match status" value="1"/>
</dbReference>
<name>A0A5S9R3Q8_MYCVN</name>
<keyword evidence="6" id="KW-1185">Reference proteome</keyword>
<dbReference type="SUPFAM" id="SSF53041">
    <property type="entry name" value="Resolvase-like"/>
    <property type="match status" value="1"/>
</dbReference>
<dbReference type="PANTHER" id="PTHR30461:SF2">
    <property type="entry name" value="SERINE RECOMBINASE PINE-RELATED"/>
    <property type="match status" value="1"/>
</dbReference>
<evidence type="ECO:0000313" key="6">
    <source>
        <dbReference type="Proteomes" id="UP000430146"/>
    </source>
</evidence>
<proteinExistence type="predicted"/>
<dbReference type="EMBL" id="CACSIP010000030">
    <property type="protein sequence ID" value="CAA0127432.1"/>
    <property type="molecule type" value="Genomic_DNA"/>
</dbReference>
<dbReference type="InterPro" id="IPR006119">
    <property type="entry name" value="Resolv_N"/>
</dbReference>
<reference evidence="5 6" key="1">
    <citation type="submission" date="2019-11" db="EMBL/GenBank/DDBJ databases">
        <authorList>
            <person name="Holert J."/>
        </authorList>
    </citation>
    <scope>NUCLEOTIDE SEQUENCE [LARGE SCALE GENOMIC DNA]</scope>
    <source>
        <strain evidence="5">BC8_1</strain>
    </source>
</reference>
<accession>A0A5S9R3Q8</accession>
<dbReference type="InterPro" id="IPR050639">
    <property type="entry name" value="SSR_resolvase"/>
</dbReference>
<protein>
    <submittedName>
        <fullName evidence="5">Uncharacterized protein</fullName>
    </submittedName>
</protein>
<dbReference type="AlphaFoldDB" id="A0A5S9R3Q8"/>
<dbReference type="InterPro" id="IPR038109">
    <property type="entry name" value="DNA_bind_recomb_sf"/>
</dbReference>
<dbReference type="InterPro" id="IPR025827">
    <property type="entry name" value="Zn_ribbon_recom_dom"/>
</dbReference>
<dbReference type="PROSITE" id="PS51737">
    <property type="entry name" value="RECOMBINASE_DNA_BIND"/>
    <property type="match status" value="1"/>
</dbReference>
<dbReference type="InterPro" id="IPR011109">
    <property type="entry name" value="DNA_bind_recombinase_dom"/>
</dbReference>
<evidence type="ECO:0000259" key="3">
    <source>
        <dbReference type="PROSITE" id="PS51736"/>
    </source>
</evidence>
<dbReference type="RefSeq" id="WP_159232907.1">
    <property type="nucleotide sequence ID" value="NZ_CACSIP010000030.1"/>
</dbReference>
<dbReference type="OrthoDB" id="4367319at2"/>
<sequence length="523" mass="58920">MRALVAIRLSRVTDATTSPERQLAECRKLCEQRGYEVVGIAEDLDVSGSVDPFNRKHRPHLARWLAGEHEAFDVIVVYRVDRLTRSIRHLQGLVAWAEDRDKLIVSATESHFDMTTPFAAVVIALMGTVAQMELEAISERNASAAQHNIRAGKYRGSQPPWGYLPQQVDGAWRLVPDKAQVDVIHEVVRRVLDHQEPLNRIAHDLTRRGVLTPKDYFARHRGRKVENREWSVTPLKRSLLSETMLGYAVSKGTAVRNDDGSPVVRAEPILTREDFEGLRVELAGRSKRGEPNKRTTSLLLRVIYCGVCGEVAYQFNGGSHSKWPRYRCRSVTRATKCGNRTVRLDEVDRLVDQTIMRMLGESERLVREWDSGSDNSAELADINSELIDLTGQIGGAAFRAGTPQRARLDARIEALAERQSALESEAIKPAGWAWKPAGEKFGDWWVRQDIEGKNIWLRSMNVRVEFDRQQIRLDLGDLYALTEQMRASGPVANWQALLDNMRDVGIRGLTIGAEGHVELTPAE</sequence>
<evidence type="ECO:0000313" key="5">
    <source>
        <dbReference type="EMBL" id="CAA0127432.1"/>
    </source>
</evidence>
<evidence type="ECO:0000256" key="2">
    <source>
        <dbReference type="ARBA" id="ARBA00023172"/>
    </source>
</evidence>
<feature type="domain" description="Resolvase/invertase-type recombinase catalytic" evidence="3">
    <location>
        <begin position="2"/>
        <end position="152"/>
    </location>
</feature>
<dbReference type="GO" id="GO:0000150">
    <property type="term" value="F:DNA strand exchange activity"/>
    <property type="evidence" value="ECO:0007669"/>
    <property type="project" value="InterPro"/>
</dbReference>
<feature type="domain" description="Recombinase" evidence="4">
    <location>
        <begin position="160"/>
        <end position="288"/>
    </location>
</feature>
<dbReference type="CDD" id="cd00338">
    <property type="entry name" value="Ser_Recombinase"/>
    <property type="match status" value="1"/>
</dbReference>
<organism evidence="5 6">
    <name type="scientific">Mycolicibacterium vanbaalenii</name>
    <name type="common">Mycobacterium vanbaalenii</name>
    <dbReference type="NCBI Taxonomy" id="110539"/>
    <lineage>
        <taxon>Bacteria</taxon>
        <taxon>Bacillati</taxon>
        <taxon>Actinomycetota</taxon>
        <taxon>Actinomycetes</taxon>
        <taxon>Mycobacteriales</taxon>
        <taxon>Mycobacteriaceae</taxon>
        <taxon>Mycolicibacterium</taxon>
    </lineage>
</organism>